<name>A0ABT9E119_9PROT</name>
<evidence type="ECO:0000313" key="3">
    <source>
        <dbReference type="EMBL" id="MDO9709853.1"/>
    </source>
</evidence>
<keyword evidence="4" id="KW-1185">Reference proteome</keyword>
<feature type="signal peptide" evidence="1">
    <location>
        <begin position="1"/>
        <end position="18"/>
    </location>
</feature>
<protein>
    <submittedName>
        <fullName evidence="3">DUF4412 domain-containing protein</fullName>
    </submittedName>
</protein>
<evidence type="ECO:0000259" key="2">
    <source>
        <dbReference type="Pfam" id="PF14371"/>
    </source>
</evidence>
<evidence type="ECO:0000313" key="4">
    <source>
        <dbReference type="Proteomes" id="UP001243009"/>
    </source>
</evidence>
<organism evidence="3 4">
    <name type="scientific">Paracraurococcus lichenis</name>
    <dbReference type="NCBI Taxonomy" id="3064888"/>
    <lineage>
        <taxon>Bacteria</taxon>
        <taxon>Pseudomonadati</taxon>
        <taxon>Pseudomonadota</taxon>
        <taxon>Alphaproteobacteria</taxon>
        <taxon>Acetobacterales</taxon>
        <taxon>Roseomonadaceae</taxon>
        <taxon>Paracraurococcus</taxon>
    </lineage>
</organism>
<feature type="chain" id="PRO_5046352322" evidence="1">
    <location>
        <begin position="19"/>
        <end position="199"/>
    </location>
</feature>
<evidence type="ECO:0000256" key="1">
    <source>
        <dbReference type="SAM" id="SignalP"/>
    </source>
</evidence>
<feature type="domain" description="DUF4412" evidence="2">
    <location>
        <begin position="44"/>
        <end position="143"/>
    </location>
</feature>
<gene>
    <name evidence="3" type="ORF">Q7A36_15985</name>
</gene>
<comment type="caution">
    <text evidence="3">The sequence shown here is derived from an EMBL/GenBank/DDBJ whole genome shotgun (WGS) entry which is preliminary data.</text>
</comment>
<dbReference type="EMBL" id="JAUTWS010000014">
    <property type="protein sequence ID" value="MDO9709853.1"/>
    <property type="molecule type" value="Genomic_DNA"/>
</dbReference>
<keyword evidence="1" id="KW-0732">Signal</keyword>
<dbReference type="Pfam" id="PF14371">
    <property type="entry name" value="DUF4412"/>
    <property type="match status" value="1"/>
</dbReference>
<dbReference type="Proteomes" id="UP001243009">
    <property type="component" value="Unassembled WGS sequence"/>
</dbReference>
<reference evidence="3 4" key="1">
    <citation type="submission" date="2023-08" db="EMBL/GenBank/DDBJ databases">
        <title>The draft genome sequence of Paracraurococcus sp. LOR1-02.</title>
        <authorList>
            <person name="Kingkaew E."/>
            <person name="Tanasupawat S."/>
        </authorList>
    </citation>
    <scope>NUCLEOTIDE SEQUENCE [LARGE SCALE GENOMIC DNA]</scope>
    <source>
        <strain evidence="3 4">LOR1-02</strain>
    </source>
</reference>
<sequence length="199" mass="20799">MRRAALALLGLAALPAAAEERPLFVPTRDVAVTYRVTQGQAAGREMSMAWLAAAQKLRVEMAPVPGWSVVDRANRRMLMVMDAQRVVMELPLQGGPGGLSIPTEPPASARFTRAGTATIAGQACTAWRYEDGANRGETCLTADGVMLRSSGGQGERAGAVEAVAVAYGPQDPARFQAPAGYRTLQMPAGLPPAAASPGR</sequence>
<dbReference type="InterPro" id="IPR025524">
    <property type="entry name" value="DUF4412"/>
</dbReference>
<proteinExistence type="predicted"/>
<accession>A0ABT9E119</accession>
<dbReference type="RefSeq" id="WP_305104720.1">
    <property type="nucleotide sequence ID" value="NZ_JAUTWS010000014.1"/>
</dbReference>